<dbReference type="PANTHER" id="PTHR43343">
    <property type="entry name" value="PEPTIDASE S12"/>
    <property type="match status" value="1"/>
</dbReference>
<dbReference type="Proteomes" id="UP000032141">
    <property type="component" value="Chromosome C4"/>
</dbReference>
<evidence type="ECO:0000256" key="2">
    <source>
        <dbReference type="ARBA" id="ARBA00022670"/>
    </source>
</evidence>
<dbReference type="STRING" id="109376.A0A0D3C264"/>
<evidence type="ECO:0000256" key="3">
    <source>
        <dbReference type="ARBA" id="ARBA00022801"/>
    </source>
</evidence>
<dbReference type="OMA" id="YICCEIK"/>
<reference evidence="4" key="2">
    <citation type="submission" date="2015-03" db="UniProtKB">
        <authorList>
            <consortium name="EnsemblPlants"/>
        </authorList>
    </citation>
    <scope>IDENTIFICATION</scope>
</reference>
<dbReference type="EnsemblPlants" id="Bo4g159980.1">
    <property type="protein sequence ID" value="Bo4g159980.1"/>
    <property type="gene ID" value="Bo4g159980"/>
</dbReference>
<evidence type="ECO:0000313" key="4">
    <source>
        <dbReference type="EnsemblPlants" id="Bo4g159980.1"/>
    </source>
</evidence>
<dbReference type="AlphaFoldDB" id="A0A0D3C264"/>
<dbReference type="GO" id="GO:0006508">
    <property type="term" value="P:proteolysis"/>
    <property type="evidence" value="ECO:0007669"/>
    <property type="project" value="UniProtKB-KW"/>
</dbReference>
<organism evidence="4 5">
    <name type="scientific">Brassica oleracea var. oleracea</name>
    <dbReference type="NCBI Taxonomy" id="109376"/>
    <lineage>
        <taxon>Eukaryota</taxon>
        <taxon>Viridiplantae</taxon>
        <taxon>Streptophyta</taxon>
        <taxon>Embryophyta</taxon>
        <taxon>Tracheophyta</taxon>
        <taxon>Spermatophyta</taxon>
        <taxon>Magnoliopsida</taxon>
        <taxon>eudicotyledons</taxon>
        <taxon>Gunneridae</taxon>
        <taxon>Pentapetalae</taxon>
        <taxon>rosids</taxon>
        <taxon>malvids</taxon>
        <taxon>Brassicales</taxon>
        <taxon>Brassicaceae</taxon>
        <taxon>Brassiceae</taxon>
        <taxon>Brassica</taxon>
    </lineage>
</organism>
<comment type="similarity">
    <text evidence="1">Belongs to the peptidase S1C family.</text>
</comment>
<proteinExistence type="inferred from homology"/>
<accession>A0A0D3C264</accession>
<dbReference type="GO" id="GO:0008233">
    <property type="term" value="F:peptidase activity"/>
    <property type="evidence" value="ECO:0007669"/>
    <property type="project" value="UniProtKB-KW"/>
</dbReference>
<dbReference type="eggNOG" id="KOG1320">
    <property type="taxonomic scope" value="Eukaryota"/>
</dbReference>
<sequence>MDLMYRKLLVEAVDQRLTLFCCVVTCVDFVCIDESGQYVRTSCISYICCEIKVTNYHVIAKLATNQSGLQRCKISLVDAMGTRFTKYGKIVGLDPDNDLAVLKIETEGRELKPVALGTSTNLCVGQSCLACLMSLKLWRIISRLMTVTTKVGLSPRAYVMFMAT</sequence>
<keyword evidence="2" id="KW-0645">Protease</keyword>
<dbReference type="Gene3D" id="2.40.10.10">
    <property type="entry name" value="Trypsin-like serine proteases"/>
    <property type="match status" value="1"/>
</dbReference>
<dbReference type="HOGENOM" id="CLU_1621312_0_0_1"/>
<name>A0A0D3C264_BRAOL</name>
<dbReference type="InterPro" id="IPR009003">
    <property type="entry name" value="Peptidase_S1_PA"/>
</dbReference>
<dbReference type="Gramene" id="Bo4g159980.1">
    <property type="protein sequence ID" value="Bo4g159980.1"/>
    <property type="gene ID" value="Bo4g159980"/>
</dbReference>
<dbReference type="Pfam" id="PF13365">
    <property type="entry name" value="Trypsin_2"/>
    <property type="match status" value="1"/>
</dbReference>
<dbReference type="InterPro" id="IPR043504">
    <property type="entry name" value="Peptidase_S1_PA_chymotrypsin"/>
</dbReference>
<evidence type="ECO:0000313" key="5">
    <source>
        <dbReference type="Proteomes" id="UP000032141"/>
    </source>
</evidence>
<protein>
    <submittedName>
        <fullName evidence="4">Uncharacterized protein</fullName>
    </submittedName>
</protein>
<dbReference type="InterPro" id="IPR051201">
    <property type="entry name" value="Chloro_Bact_Ser_Proteases"/>
</dbReference>
<dbReference type="PANTHER" id="PTHR43343:SF6">
    <property type="entry name" value="PROTEASE DO-LIKE 5, CHLOROPLASTIC ISOFORM X1"/>
    <property type="match status" value="1"/>
</dbReference>
<evidence type="ECO:0000256" key="1">
    <source>
        <dbReference type="ARBA" id="ARBA00010541"/>
    </source>
</evidence>
<keyword evidence="5" id="KW-1185">Reference proteome</keyword>
<keyword evidence="3" id="KW-0378">Hydrolase</keyword>
<reference evidence="4 5" key="1">
    <citation type="journal article" date="2014" name="Genome Biol.">
        <title>Transcriptome and methylome profiling reveals relics of genome dominance in the mesopolyploid Brassica oleracea.</title>
        <authorList>
            <person name="Parkin I.A."/>
            <person name="Koh C."/>
            <person name="Tang H."/>
            <person name="Robinson S.J."/>
            <person name="Kagale S."/>
            <person name="Clarke W.E."/>
            <person name="Town C.D."/>
            <person name="Nixon J."/>
            <person name="Krishnakumar V."/>
            <person name="Bidwell S.L."/>
            <person name="Denoeud F."/>
            <person name="Belcram H."/>
            <person name="Links M.G."/>
            <person name="Just J."/>
            <person name="Clarke C."/>
            <person name="Bender T."/>
            <person name="Huebert T."/>
            <person name="Mason A.S."/>
            <person name="Pires J.C."/>
            <person name="Barker G."/>
            <person name="Moore J."/>
            <person name="Walley P.G."/>
            <person name="Manoli S."/>
            <person name="Batley J."/>
            <person name="Edwards D."/>
            <person name="Nelson M.N."/>
            <person name="Wang X."/>
            <person name="Paterson A.H."/>
            <person name="King G."/>
            <person name="Bancroft I."/>
            <person name="Chalhoub B."/>
            <person name="Sharpe A.G."/>
        </authorList>
    </citation>
    <scope>NUCLEOTIDE SEQUENCE</scope>
    <source>
        <strain evidence="4 5">cv. TO1000</strain>
    </source>
</reference>
<dbReference type="SUPFAM" id="SSF50494">
    <property type="entry name" value="Trypsin-like serine proteases"/>
    <property type="match status" value="1"/>
</dbReference>